<evidence type="ECO:0000313" key="1">
    <source>
        <dbReference type="EMBL" id="VFQ64383.1"/>
    </source>
</evidence>
<reference evidence="1 2" key="1">
    <citation type="submission" date="2018-04" db="EMBL/GenBank/DDBJ databases">
        <authorList>
            <person name="Vogel A."/>
        </authorList>
    </citation>
    <scope>NUCLEOTIDE SEQUENCE [LARGE SCALE GENOMIC DNA]</scope>
</reference>
<organism evidence="1 2">
    <name type="scientific">Cuscuta campestris</name>
    <dbReference type="NCBI Taxonomy" id="132261"/>
    <lineage>
        <taxon>Eukaryota</taxon>
        <taxon>Viridiplantae</taxon>
        <taxon>Streptophyta</taxon>
        <taxon>Embryophyta</taxon>
        <taxon>Tracheophyta</taxon>
        <taxon>Spermatophyta</taxon>
        <taxon>Magnoliopsida</taxon>
        <taxon>eudicotyledons</taxon>
        <taxon>Gunneridae</taxon>
        <taxon>Pentapetalae</taxon>
        <taxon>asterids</taxon>
        <taxon>lamiids</taxon>
        <taxon>Solanales</taxon>
        <taxon>Convolvulaceae</taxon>
        <taxon>Cuscuteae</taxon>
        <taxon>Cuscuta</taxon>
        <taxon>Cuscuta subgen. Grammica</taxon>
        <taxon>Cuscuta sect. Cleistogrammica</taxon>
    </lineage>
</organism>
<dbReference type="Proteomes" id="UP000595140">
    <property type="component" value="Unassembled WGS sequence"/>
</dbReference>
<evidence type="ECO:0000313" key="2">
    <source>
        <dbReference type="Proteomes" id="UP000595140"/>
    </source>
</evidence>
<sequence length="66" mass="8052">MVPCRSGRRASYPICYHPFLLSEQRDILLRLRQKGNLSELTLRIRRQRRRLPWICLYSKLYTDCLQ</sequence>
<accession>A0A484KEZ7</accession>
<gene>
    <name evidence="1" type="ORF">CCAM_LOCUS6159</name>
</gene>
<keyword evidence="2" id="KW-1185">Reference proteome</keyword>
<dbReference type="OrthoDB" id="1699231at2759"/>
<name>A0A484KEZ7_9ASTE</name>
<protein>
    <submittedName>
        <fullName evidence="1">Uncharacterized protein</fullName>
    </submittedName>
</protein>
<proteinExistence type="predicted"/>
<dbReference type="AlphaFoldDB" id="A0A484KEZ7"/>
<dbReference type="EMBL" id="OOIL02000403">
    <property type="protein sequence ID" value="VFQ64383.1"/>
    <property type="molecule type" value="Genomic_DNA"/>
</dbReference>